<dbReference type="SUPFAM" id="SSF52540">
    <property type="entry name" value="P-loop containing nucleoside triphosphate hydrolases"/>
    <property type="match status" value="1"/>
</dbReference>
<keyword evidence="18" id="KW-0378">Hydrolase</keyword>
<keyword evidence="7 18" id="KW-0067">ATP-binding</keyword>
<evidence type="ECO:0000256" key="12">
    <source>
        <dbReference type="ARBA" id="ARBA00038781"/>
    </source>
</evidence>
<evidence type="ECO:0000256" key="5">
    <source>
        <dbReference type="ARBA" id="ARBA00022505"/>
    </source>
</evidence>
<keyword evidence="8" id="KW-0408">Iron</keyword>
<evidence type="ECO:0000256" key="3">
    <source>
        <dbReference type="ARBA" id="ARBA00022475"/>
    </source>
</evidence>
<comment type="similarity">
    <text evidence="11">Belongs to the ABC transporter superfamily. Sulfate/tungstate importer (TC 3.A.1.6) family.</text>
</comment>
<dbReference type="PANTHER" id="PTHR42781">
    <property type="entry name" value="SPERMIDINE/PUTRESCINE IMPORT ATP-BINDING PROTEIN POTA"/>
    <property type="match status" value="1"/>
</dbReference>
<evidence type="ECO:0000256" key="9">
    <source>
        <dbReference type="ARBA" id="ARBA00023065"/>
    </source>
</evidence>
<protein>
    <recommendedName>
        <fullName evidence="14">Molybdate/tungstate import ATP-binding protein WtpC</fullName>
        <ecNumber evidence="13">7.3.2.6</ecNumber>
    </recommendedName>
</protein>
<dbReference type="InterPro" id="IPR003593">
    <property type="entry name" value="AAA+_ATPase"/>
</dbReference>
<dbReference type="PANTHER" id="PTHR42781:SF4">
    <property type="entry name" value="SPERMIDINE_PUTRESCINE IMPORT ATP-BINDING PROTEIN POTA"/>
    <property type="match status" value="1"/>
</dbReference>
<feature type="domain" description="ABC transporter" evidence="17">
    <location>
        <begin position="4"/>
        <end position="234"/>
    </location>
</feature>
<dbReference type="FunFam" id="3.40.50.300:FF:000425">
    <property type="entry name" value="Probable ABC transporter, ATP-binding subunit"/>
    <property type="match status" value="1"/>
</dbReference>
<dbReference type="GO" id="GO:0015408">
    <property type="term" value="F:ABC-type ferric iron transporter activity"/>
    <property type="evidence" value="ECO:0007669"/>
    <property type="project" value="InterPro"/>
</dbReference>
<keyword evidence="5" id="KW-0500">Molybdenum</keyword>
<dbReference type="EC" id="7.3.2.6" evidence="13"/>
<evidence type="ECO:0000256" key="10">
    <source>
        <dbReference type="ARBA" id="ARBA00023136"/>
    </source>
</evidence>
<dbReference type="RefSeq" id="WP_080506544.1">
    <property type="nucleotide sequence ID" value="NZ_LGUC01000001.1"/>
</dbReference>
<dbReference type="PROSITE" id="PS50893">
    <property type="entry name" value="ABC_TRANSPORTER_2"/>
    <property type="match status" value="1"/>
</dbReference>
<keyword evidence="3" id="KW-1003">Cell membrane</keyword>
<evidence type="ECO:0000256" key="6">
    <source>
        <dbReference type="ARBA" id="ARBA00022741"/>
    </source>
</evidence>
<dbReference type="EMBL" id="LGUC01000001">
    <property type="protein sequence ID" value="KPN29388.1"/>
    <property type="molecule type" value="Genomic_DNA"/>
</dbReference>
<keyword evidence="10" id="KW-0472">Membrane</keyword>
<evidence type="ECO:0000256" key="14">
    <source>
        <dbReference type="ARBA" id="ARBA00041133"/>
    </source>
</evidence>
<comment type="catalytic activity">
    <reaction evidence="15">
        <text>tungstate(in) + ATP + H2O = tungstate(out) + ADP + phosphate + H(+)</text>
        <dbReference type="Rhea" id="RHEA:35027"/>
        <dbReference type="ChEBI" id="CHEBI:15377"/>
        <dbReference type="ChEBI" id="CHEBI:15378"/>
        <dbReference type="ChEBI" id="CHEBI:30616"/>
        <dbReference type="ChEBI" id="CHEBI:43474"/>
        <dbReference type="ChEBI" id="CHEBI:46502"/>
        <dbReference type="ChEBI" id="CHEBI:456216"/>
        <dbReference type="EC" id="7.3.2.6"/>
    </reaction>
</comment>
<dbReference type="GO" id="GO:0016887">
    <property type="term" value="F:ATP hydrolysis activity"/>
    <property type="evidence" value="ECO:0007669"/>
    <property type="project" value="InterPro"/>
</dbReference>
<dbReference type="GO" id="GO:0005524">
    <property type="term" value="F:ATP binding"/>
    <property type="evidence" value="ECO:0007669"/>
    <property type="project" value="UniProtKB-KW"/>
</dbReference>
<keyword evidence="2" id="KW-0813">Transport</keyword>
<dbReference type="GO" id="GO:1901238">
    <property type="term" value="F:ABC-type tungstate transporter activity"/>
    <property type="evidence" value="ECO:0007669"/>
    <property type="project" value="UniProtKB-EC"/>
</dbReference>
<dbReference type="OrthoDB" id="18368at2157"/>
<keyword evidence="6" id="KW-0547">Nucleotide-binding</keyword>
<evidence type="ECO:0000256" key="1">
    <source>
        <dbReference type="ARBA" id="ARBA00004202"/>
    </source>
</evidence>
<dbReference type="PROSITE" id="PS00211">
    <property type="entry name" value="ABC_TRANSPORTER_1"/>
    <property type="match status" value="1"/>
</dbReference>
<dbReference type="InterPro" id="IPR017871">
    <property type="entry name" value="ABC_transporter-like_CS"/>
</dbReference>
<comment type="subunit">
    <text evidence="12">The complex is composed of two ATP-binding proteins (WtpC), two transmembrane proteins (WtpB) and a solute-binding protein (WtpA).</text>
</comment>
<dbReference type="PATRIC" id="fig|699431.3.peg.112"/>
<keyword evidence="19" id="KW-1185">Reference proteome</keyword>
<dbReference type="STRING" id="699431.SY89_00101"/>
<dbReference type="AlphaFoldDB" id="A0A0P7GL82"/>
<dbReference type="GO" id="GO:0005886">
    <property type="term" value="C:plasma membrane"/>
    <property type="evidence" value="ECO:0007669"/>
    <property type="project" value="UniProtKB-SubCell"/>
</dbReference>
<gene>
    <name evidence="18" type="primary">malK_3</name>
    <name evidence="18" type="ORF">SY89_00101</name>
</gene>
<name>A0A0P7GL82_9EURY</name>
<evidence type="ECO:0000256" key="8">
    <source>
        <dbReference type="ARBA" id="ARBA00023004"/>
    </source>
</evidence>
<dbReference type="Proteomes" id="UP000050535">
    <property type="component" value="Unassembled WGS sequence"/>
</dbReference>
<evidence type="ECO:0000259" key="17">
    <source>
        <dbReference type="PROSITE" id="PS50893"/>
    </source>
</evidence>
<evidence type="ECO:0000313" key="18">
    <source>
        <dbReference type="EMBL" id="KPN29388.1"/>
    </source>
</evidence>
<proteinExistence type="inferred from homology"/>
<evidence type="ECO:0000256" key="4">
    <source>
        <dbReference type="ARBA" id="ARBA00022496"/>
    </source>
</evidence>
<dbReference type="CDD" id="cd03259">
    <property type="entry name" value="ABC_Carb_Solutes_like"/>
    <property type="match status" value="1"/>
</dbReference>
<reference evidence="19" key="1">
    <citation type="submission" date="2013-11" db="EMBL/GenBank/DDBJ databases">
        <authorList>
            <person name="Hoang H.T."/>
            <person name="Killian M.L."/>
            <person name="Madson D.M."/>
            <person name="Arruda P.H.E."/>
            <person name="Sun D."/>
            <person name="Schwartz K.J."/>
            <person name="Yoon K."/>
        </authorList>
    </citation>
    <scope>NUCLEOTIDE SEQUENCE [LARGE SCALE GENOMIC DNA]</scope>
    <source>
        <strain evidence="19">CDK2</strain>
    </source>
</reference>
<dbReference type="Pfam" id="PF00005">
    <property type="entry name" value="ABC_tran"/>
    <property type="match status" value="1"/>
</dbReference>
<organism evidence="18 19">
    <name type="scientific">Halolamina pelagica</name>
    <dbReference type="NCBI Taxonomy" id="699431"/>
    <lineage>
        <taxon>Archaea</taxon>
        <taxon>Methanobacteriati</taxon>
        <taxon>Methanobacteriota</taxon>
        <taxon>Stenosarchaea group</taxon>
        <taxon>Halobacteria</taxon>
        <taxon>Halobacteriales</taxon>
        <taxon>Haloferacaceae</taxon>
    </lineage>
</organism>
<evidence type="ECO:0000256" key="15">
    <source>
        <dbReference type="ARBA" id="ARBA00047936"/>
    </source>
</evidence>
<evidence type="ECO:0000256" key="7">
    <source>
        <dbReference type="ARBA" id="ARBA00022840"/>
    </source>
</evidence>
<dbReference type="InterPro" id="IPR050093">
    <property type="entry name" value="ABC_SmlMolc_Importer"/>
</dbReference>
<comment type="function">
    <text evidence="16">Part of the ABC transporter complex WtpABC involved in molybdate/tungstate import. Responsible for energy coupling to the transport system.</text>
</comment>
<dbReference type="InterPro" id="IPR015853">
    <property type="entry name" value="ABC_transpr_FbpC"/>
</dbReference>
<accession>A0A0P7GL82</accession>
<keyword evidence="4" id="KW-0410">Iron transport</keyword>
<dbReference type="InterPro" id="IPR027417">
    <property type="entry name" value="P-loop_NTPase"/>
</dbReference>
<dbReference type="Gene3D" id="3.40.50.300">
    <property type="entry name" value="P-loop containing nucleotide triphosphate hydrolases"/>
    <property type="match status" value="1"/>
</dbReference>
<comment type="caution">
    <text evidence="18">The sequence shown here is derived from an EMBL/GenBank/DDBJ whole genome shotgun (WGS) entry which is preliminary data.</text>
</comment>
<dbReference type="SMART" id="SM00382">
    <property type="entry name" value="AAA"/>
    <property type="match status" value="1"/>
</dbReference>
<evidence type="ECO:0000256" key="2">
    <source>
        <dbReference type="ARBA" id="ARBA00022448"/>
    </source>
</evidence>
<evidence type="ECO:0000256" key="13">
    <source>
        <dbReference type="ARBA" id="ARBA00039025"/>
    </source>
</evidence>
<keyword evidence="9" id="KW-0406">Ion transport</keyword>
<dbReference type="InterPro" id="IPR003439">
    <property type="entry name" value="ABC_transporter-like_ATP-bd"/>
</dbReference>
<comment type="subcellular location">
    <subcellularLocation>
        <location evidence="1">Cell membrane</location>
        <topology evidence="1">Peripheral membrane protein</topology>
    </subcellularLocation>
</comment>
<sequence>MARVTIDSIRKRYGETTAVDGVSLTVDDGEIVGVLGPSGCGKTTTLRAVAGFETPNAGTVAFDDRDVTNVPPENRNVGLVFQEYALFDNMTVRENVAFGLKMRGVGTAERRDRADELLEMLGIGGMAARDPTTLSGGQQQRVGLARALAIEPSVLLLDEPMTGLDAKLKARLRDEVGELLSALDVTGLYVTHDQEEAMLMCDRIAVMNDGRLEQVGTPREVYESPATEFVSEFVSLDAPELPFVQW</sequence>
<evidence type="ECO:0000256" key="11">
    <source>
        <dbReference type="ARBA" id="ARBA00038307"/>
    </source>
</evidence>
<evidence type="ECO:0000313" key="19">
    <source>
        <dbReference type="Proteomes" id="UP000050535"/>
    </source>
</evidence>
<evidence type="ECO:0000256" key="16">
    <source>
        <dbReference type="ARBA" id="ARBA00057369"/>
    </source>
</evidence>